<name>A0A653NNQ1_9FLAO</name>
<evidence type="ECO:0000313" key="1">
    <source>
        <dbReference type="EMBL" id="VXB18584.1"/>
    </source>
</evidence>
<dbReference type="EMBL" id="CABWLR010000001">
    <property type="protein sequence ID" value="VXB18584.1"/>
    <property type="molecule type" value="Genomic_DNA"/>
</dbReference>
<proteinExistence type="predicted"/>
<evidence type="ECO:0000313" key="2">
    <source>
        <dbReference type="Proteomes" id="UP000430202"/>
    </source>
</evidence>
<protein>
    <submittedName>
        <fullName evidence="1">Uncharacterized protein</fullName>
    </submittedName>
</protein>
<gene>
    <name evidence="1" type="ORF">MARI151_10736</name>
</gene>
<organism evidence="1 2">
    <name type="scientific">Maribacter litoralis</name>
    <dbReference type="NCBI Taxonomy" id="2059726"/>
    <lineage>
        <taxon>Bacteria</taxon>
        <taxon>Pseudomonadati</taxon>
        <taxon>Bacteroidota</taxon>
        <taxon>Flavobacteriia</taxon>
        <taxon>Flavobacteriales</taxon>
        <taxon>Flavobacteriaceae</taxon>
        <taxon>Maribacter</taxon>
    </lineage>
</organism>
<dbReference type="AlphaFoldDB" id="A0A653NNQ1"/>
<sequence length="84" mass="9244">METKVGANSKITDCLVAKPIKFRGINGLVRLSAVCMATTAPIKKEINMMIPKELKISSSISLNIRDLIILHFVGFLKTSRIIMA</sequence>
<reference evidence="1 2" key="1">
    <citation type="submission" date="2019-10" db="EMBL/GenBank/DDBJ databases">
        <authorList>
            <person name="Karimi E."/>
        </authorList>
    </citation>
    <scope>NUCLEOTIDE SEQUENCE [LARGE SCALE GENOMIC DNA]</scope>
    <source>
        <strain evidence="1">Maribacter sp. 151</strain>
    </source>
</reference>
<accession>A0A653NNQ1</accession>
<dbReference type="Proteomes" id="UP000430202">
    <property type="component" value="Unassembled WGS sequence"/>
</dbReference>
<keyword evidence="2" id="KW-1185">Reference proteome</keyword>